<dbReference type="InterPro" id="IPR011009">
    <property type="entry name" value="Kinase-like_dom_sf"/>
</dbReference>
<dbReference type="GO" id="GO:0005737">
    <property type="term" value="C:cytoplasm"/>
    <property type="evidence" value="ECO:0000318"/>
    <property type="project" value="GO_Central"/>
</dbReference>
<evidence type="ECO:0000259" key="8">
    <source>
        <dbReference type="PROSITE" id="PS50011"/>
    </source>
</evidence>
<sequence>MNCIPLTQDPVPWKKGALENAKGHLIIHMNGVISPSKRVAFRFIHLIGFGEFGSVYEAIALHTNEHCAIKVSTNNTSSKDSAYRENCVLKYIKRDKTAPIQYACKYVDYFEYKDHVFTVTEKLNCSVLNIIEQSGYRGISLAKIQKIIRDASIFISYLHKNKMCHGDLKPENIMLGFDGNFKVIDFGGCLIYEEEFANTYFQSRYYRAPEVMLRLPATVKIDIWSLGCIAAELAIGLPIIAGTSELHCLQLMETRCGEIPAYMKSVSPHYNDFFDKNSELINKNTMEDPSTLHLEKLSGIIMTYRDNHGDSDEDKLKFINFLGGMLCMDPKKRFSIEDVCNHEFLHMNFNNSEDI</sequence>
<reference evidence="9" key="1">
    <citation type="submission" date="2006-10" db="EMBL/GenBank/DDBJ databases">
        <authorList>
            <person name="Amadeo P."/>
            <person name="Zhao Q."/>
            <person name="Wortman J."/>
            <person name="Fraser-Liggett C."/>
            <person name="Carlton J."/>
        </authorList>
    </citation>
    <scope>NUCLEOTIDE SEQUENCE</scope>
    <source>
        <strain evidence="9">G3</strain>
    </source>
</reference>
<dbReference type="InterPro" id="IPR000719">
    <property type="entry name" value="Prot_kinase_dom"/>
</dbReference>
<feature type="binding site" evidence="6">
    <location>
        <position position="70"/>
    </location>
    <ligand>
        <name>ATP</name>
        <dbReference type="ChEBI" id="CHEBI:30616"/>
    </ligand>
</feature>
<dbReference type="PANTHER" id="PTHR24058">
    <property type="entry name" value="DUAL SPECIFICITY PROTEIN KINASE"/>
    <property type="match status" value="1"/>
</dbReference>
<dbReference type="SMR" id="A2GDT3"/>
<organism evidence="9 10">
    <name type="scientific">Trichomonas vaginalis (strain ATCC PRA-98 / G3)</name>
    <dbReference type="NCBI Taxonomy" id="412133"/>
    <lineage>
        <taxon>Eukaryota</taxon>
        <taxon>Metamonada</taxon>
        <taxon>Parabasalia</taxon>
        <taxon>Trichomonadida</taxon>
        <taxon>Trichomonadidae</taxon>
        <taxon>Trichomonas</taxon>
    </lineage>
</organism>
<dbReference type="InParanoid" id="A2GDT3"/>
<dbReference type="Gene3D" id="1.10.510.10">
    <property type="entry name" value="Transferase(Phosphotransferase) domain 1"/>
    <property type="match status" value="1"/>
</dbReference>
<evidence type="ECO:0000256" key="6">
    <source>
        <dbReference type="PROSITE-ProRule" id="PRU10141"/>
    </source>
</evidence>
<dbReference type="STRING" id="5722.A2GDT3"/>
<comment type="similarity">
    <text evidence="7">Belongs to the protein kinase superfamily.</text>
</comment>
<dbReference type="InterPro" id="IPR050494">
    <property type="entry name" value="Ser_Thr_dual-spec_kinase"/>
</dbReference>
<dbReference type="Proteomes" id="UP000001542">
    <property type="component" value="Unassembled WGS sequence"/>
</dbReference>
<accession>A2GDT3</accession>
<dbReference type="AlphaFoldDB" id="A2GDT3"/>
<dbReference type="Gene3D" id="3.30.200.20">
    <property type="entry name" value="Phosphorylase Kinase, domain 1"/>
    <property type="match status" value="1"/>
</dbReference>
<dbReference type="GO" id="GO:0035556">
    <property type="term" value="P:intracellular signal transduction"/>
    <property type="evidence" value="ECO:0000318"/>
    <property type="project" value="GO_Central"/>
</dbReference>
<dbReference type="InterPro" id="IPR017441">
    <property type="entry name" value="Protein_kinase_ATP_BS"/>
</dbReference>
<dbReference type="OrthoDB" id="3967at2759"/>
<dbReference type="PROSITE" id="PS50011">
    <property type="entry name" value="PROTEIN_KINASE_DOM"/>
    <property type="match status" value="1"/>
</dbReference>
<reference evidence="9" key="2">
    <citation type="journal article" date="2007" name="Science">
        <title>Draft genome sequence of the sexually transmitted pathogen Trichomonas vaginalis.</title>
        <authorList>
            <person name="Carlton J.M."/>
            <person name="Hirt R.P."/>
            <person name="Silva J.C."/>
            <person name="Delcher A.L."/>
            <person name="Schatz M."/>
            <person name="Zhao Q."/>
            <person name="Wortman J.R."/>
            <person name="Bidwell S.L."/>
            <person name="Alsmark U.C.M."/>
            <person name="Besteiro S."/>
            <person name="Sicheritz-Ponten T."/>
            <person name="Noel C.J."/>
            <person name="Dacks J.B."/>
            <person name="Foster P.G."/>
            <person name="Simillion C."/>
            <person name="Van de Peer Y."/>
            <person name="Miranda-Saavedra D."/>
            <person name="Barton G.J."/>
            <person name="Westrop G.D."/>
            <person name="Mueller S."/>
            <person name="Dessi D."/>
            <person name="Fiori P.L."/>
            <person name="Ren Q."/>
            <person name="Paulsen I."/>
            <person name="Zhang H."/>
            <person name="Bastida-Corcuera F.D."/>
            <person name="Simoes-Barbosa A."/>
            <person name="Brown M.T."/>
            <person name="Hayes R.D."/>
            <person name="Mukherjee M."/>
            <person name="Okumura C.Y."/>
            <person name="Schneider R."/>
            <person name="Smith A.J."/>
            <person name="Vanacova S."/>
            <person name="Villalvazo M."/>
            <person name="Haas B.J."/>
            <person name="Pertea M."/>
            <person name="Feldblyum T.V."/>
            <person name="Utterback T.R."/>
            <person name="Shu C.L."/>
            <person name="Osoegawa K."/>
            <person name="de Jong P.J."/>
            <person name="Hrdy I."/>
            <person name="Horvathova L."/>
            <person name="Zubacova Z."/>
            <person name="Dolezal P."/>
            <person name="Malik S.B."/>
            <person name="Logsdon J.M. Jr."/>
            <person name="Henze K."/>
            <person name="Gupta A."/>
            <person name="Wang C.C."/>
            <person name="Dunne R.L."/>
            <person name="Upcroft J.A."/>
            <person name="Upcroft P."/>
            <person name="White O."/>
            <person name="Salzberg S.L."/>
            <person name="Tang P."/>
            <person name="Chiu C.-H."/>
            <person name="Lee Y.-S."/>
            <person name="Embley T.M."/>
            <person name="Coombs G.H."/>
            <person name="Mottram J.C."/>
            <person name="Tachezy J."/>
            <person name="Fraser-Liggett C.M."/>
            <person name="Johnson P.J."/>
        </authorList>
    </citation>
    <scope>NUCLEOTIDE SEQUENCE [LARGE SCALE GENOMIC DNA]</scope>
    <source>
        <strain evidence="9">G3</strain>
    </source>
</reference>
<dbReference type="eggNOG" id="KOG0667">
    <property type="taxonomic scope" value="Eukaryota"/>
</dbReference>
<dbReference type="Pfam" id="PF00069">
    <property type="entry name" value="Pkinase"/>
    <property type="match status" value="1"/>
</dbReference>
<dbReference type="VEuPathDB" id="TrichDB:TVAGG3_0936730"/>
<dbReference type="SMART" id="SM00220">
    <property type="entry name" value="S_TKc"/>
    <property type="match status" value="1"/>
</dbReference>
<dbReference type="GO" id="GO:0005634">
    <property type="term" value="C:nucleus"/>
    <property type="evidence" value="ECO:0000318"/>
    <property type="project" value="GO_Central"/>
</dbReference>
<dbReference type="PROSITE" id="PS00107">
    <property type="entry name" value="PROTEIN_KINASE_ATP"/>
    <property type="match status" value="1"/>
</dbReference>
<keyword evidence="3 6" id="KW-0547">Nucleotide-binding</keyword>
<dbReference type="InterPro" id="IPR008271">
    <property type="entry name" value="Ser/Thr_kinase_AS"/>
</dbReference>
<keyword evidence="4 9" id="KW-0418">Kinase</keyword>
<dbReference type="GO" id="GO:0004674">
    <property type="term" value="F:protein serine/threonine kinase activity"/>
    <property type="evidence" value="ECO:0000318"/>
    <property type="project" value="GO_Central"/>
</dbReference>
<keyword evidence="10" id="KW-1185">Reference proteome</keyword>
<dbReference type="PANTHER" id="PTHR24058:SF17">
    <property type="entry name" value="HOMEODOMAIN INTERACTING PROTEIN KINASE, ISOFORM D"/>
    <property type="match status" value="1"/>
</dbReference>
<gene>
    <name evidence="9" type="ORF">TVAG_551670</name>
</gene>
<feature type="domain" description="Protein kinase" evidence="8">
    <location>
        <begin position="41"/>
        <end position="345"/>
    </location>
</feature>
<dbReference type="PROSITE" id="PS00108">
    <property type="entry name" value="PROTEIN_KINASE_ST"/>
    <property type="match status" value="1"/>
</dbReference>
<evidence type="ECO:0000256" key="2">
    <source>
        <dbReference type="ARBA" id="ARBA00022679"/>
    </source>
</evidence>
<keyword evidence="1 7" id="KW-0723">Serine/threonine-protein kinase</keyword>
<protein>
    <submittedName>
        <fullName evidence="9">CMGC family protein kinase</fullName>
    </submittedName>
</protein>
<dbReference type="VEuPathDB" id="TrichDB:TVAG_551670"/>
<evidence type="ECO:0000313" key="10">
    <source>
        <dbReference type="Proteomes" id="UP000001542"/>
    </source>
</evidence>
<evidence type="ECO:0000256" key="3">
    <source>
        <dbReference type="ARBA" id="ARBA00022741"/>
    </source>
</evidence>
<keyword evidence="2" id="KW-0808">Transferase</keyword>
<dbReference type="EMBL" id="DS115248">
    <property type="protein sequence ID" value="EAX84685.1"/>
    <property type="molecule type" value="Genomic_DNA"/>
</dbReference>
<evidence type="ECO:0000256" key="7">
    <source>
        <dbReference type="RuleBase" id="RU000304"/>
    </source>
</evidence>
<proteinExistence type="inferred from homology"/>
<evidence type="ECO:0000256" key="5">
    <source>
        <dbReference type="ARBA" id="ARBA00022840"/>
    </source>
</evidence>
<name>A2GDT3_TRIV3</name>
<dbReference type="GO" id="GO:0005524">
    <property type="term" value="F:ATP binding"/>
    <property type="evidence" value="ECO:0007669"/>
    <property type="project" value="UniProtKB-UniRule"/>
</dbReference>
<evidence type="ECO:0000313" key="9">
    <source>
        <dbReference type="EMBL" id="EAX84685.1"/>
    </source>
</evidence>
<dbReference type="SUPFAM" id="SSF56112">
    <property type="entry name" value="Protein kinase-like (PK-like)"/>
    <property type="match status" value="1"/>
</dbReference>
<evidence type="ECO:0000256" key="1">
    <source>
        <dbReference type="ARBA" id="ARBA00022527"/>
    </source>
</evidence>
<keyword evidence="5 6" id="KW-0067">ATP-binding</keyword>
<evidence type="ECO:0000256" key="4">
    <source>
        <dbReference type="ARBA" id="ARBA00022777"/>
    </source>
</evidence>